<dbReference type="Gene3D" id="1.10.238.260">
    <property type="match status" value="1"/>
</dbReference>
<dbReference type="InterPro" id="IPR054691">
    <property type="entry name" value="LeuA/HCS_post-cat"/>
</dbReference>
<dbReference type="EC" id="2.3.3.21" evidence="8"/>
<proteinExistence type="inferred from homology"/>
<keyword evidence="5 9" id="KW-0808">Transferase</keyword>
<dbReference type="Pfam" id="PF00682">
    <property type="entry name" value="HMGL-like"/>
    <property type="match status" value="1"/>
</dbReference>
<dbReference type="PANTHER" id="PTHR43538:SF1">
    <property type="entry name" value="(R)-CITRAMALATE SYNTHASE"/>
    <property type="match status" value="1"/>
</dbReference>
<dbReference type="Gene3D" id="3.20.20.70">
    <property type="entry name" value="Aldolase class I"/>
    <property type="match status" value="1"/>
</dbReference>
<dbReference type="InterPro" id="IPR013709">
    <property type="entry name" value="2-isopropylmalate_synth_dimer"/>
</dbReference>
<protein>
    <recommendedName>
        <fullName evidence="8">Citramalate synthase</fullName>
        <ecNumber evidence="8">2.3.3.21</ecNumber>
    </recommendedName>
</protein>
<dbReference type="CDD" id="cd07941">
    <property type="entry name" value="DRE_TIM_LeuA3"/>
    <property type="match status" value="1"/>
</dbReference>
<dbReference type="Proteomes" id="UP000298324">
    <property type="component" value="Unassembled WGS sequence"/>
</dbReference>
<keyword evidence="4" id="KW-0412">Isoleucine biosynthesis</keyword>
<dbReference type="AlphaFoldDB" id="A0A4Y7RI30"/>
<name>A0A4Y7RI30_9FIRM</name>
<dbReference type="InterPro" id="IPR036230">
    <property type="entry name" value="LeuA_allosteric_dom_sf"/>
</dbReference>
<feature type="domain" description="Pyruvate carboxyltransferase" evidence="10">
    <location>
        <begin position="4"/>
        <end position="266"/>
    </location>
</feature>
<evidence type="ECO:0000256" key="7">
    <source>
        <dbReference type="ARBA" id="ARBA00048263"/>
    </source>
</evidence>
<keyword evidence="12" id="KW-1185">Reference proteome</keyword>
<gene>
    <name evidence="11" type="primary">leuA_3</name>
    <name evidence="11" type="ORF">Psch_01532</name>
</gene>
<dbReference type="Pfam" id="PF08502">
    <property type="entry name" value="LeuA_dimer"/>
    <property type="match status" value="1"/>
</dbReference>
<dbReference type="GO" id="GO:0009098">
    <property type="term" value="P:L-leucine biosynthetic process"/>
    <property type="evidence" value="ECO:0007669"/>
    <property type="project" value="InterPro"/>
</dbReference>
<dbReference type="SUPFAM" id="SSF110921">
    <property type="entry name" value="2-isopropylmalate synthase LeuA, allosteric (dimerisation) domain"/>
    <property type="match status" value="1"/>
</dbReference>
<dbReference type="EMBL" id="QFGA01000001">
    <property type="protein sequence ID" value="TEB07977.1"/>
    <property type="molecule type" value="Genomic_DNA"/>
</dbReference>
<dbReference type="PANTHER" id="PTHR43538">
    <property type="entry name" value="ALPHA-IPM SYNTHASE/HOMOCITRATE SYNTHASE"/>
    <property type="match status" value="1"/>
</dbReference>
<dbReference type="InterPro" id="IPR002034">
    <property type="entry name" value="AIPM/Hcit_synth_CS"/>
</dbReference>
<comment type="similarity">
    <text evidence="2 9">Belongs to the alpha-IPM synthase/homocitrate synthase family.</text>
</comment>
<evidence type="ECO:0000256" key="3">
    <source>
        <dbReference type="ARBA" id="ARBA00022605"/>
    </source>
</evidence>
<evidence type="ECO:0000256" key="2">
    <source>
        <dbReference type="ARBA" id="ARBA00006154"/>
    </source>
</evidence>
<dbReference type="SUPFAM" id="SSF51569">
    <property type="entry name" value="Aldolase"/>
    <property type="match status" value="1"/>
</dbReference>
<reference evidence="11 12" key="1">
    <citation type="journal article" date="2018" name="Environ. Microbiol.">
        <title>Novel energy conservation strategies and behaviour of Pelotomaculum schinkii driving syntrophic propionate catabolism.</title>
        <authorList>
            <person name="Hidalgo-Ahumada C.A.P."/>
            <person name="Nobu M.K."/>
            <person name="Narihiro T."/>
            <person name="Tamaki H."/>
            <person name="Liu W.T."/>
            <person name="Kamagata Y."/>
            <person name="Stams A.J.M."/>
            <person name="Imachi H."/>
            <person name="Sousa D.Z."/>
        </authorList>
    </citation>
    <scope>NUCLEOTIDE SEQUENCE [LARGE SCALE GENOMIC DNA]</scope>
    <source>
        <strain evidence="11 12">HH</strain>
    </source>
</reference>
<dbReference type="UniPathway" id="UPA00047">
    <property type="reaction ID" value="UER00066"/>
</dbReference>
<keyword evidence="3" id="KW-0028">Amino-acid biosynthesis</keyword>
<dbReference type="GO" id="GO:0043714">
    <property type="term" value="F:(R)-citramalate synthase activity"/>
    <property type="evidence" value="ECO:0007669"/>
    <property type="project" value="UniProtKB-UniRule"/>
</dbReference>
<dbReference type="GO" id="GO:0003852">
    <property type="term" value="F:2-isopropylmalate synthase activity"/>
    <property type="evidence" value="ECO:0007669"/>
    <property type="project" value="InterPro"/>
</dbReference>
<evidence type="ECO:0000256" key="4">
    <source>
        <dbReference type="ARBA" id="ARBA00022624"/>
    </source>
</evidence>
<accession>A0A4Y7RI30</accession>
<dbReference type="PROSITE" id="PS00815">
    <property type="entry name" value="AIPM_HOMOCIT_SYNTH_1"/>
    <property type="match status" value="1"/>
</dbReference>
<evidence type="ECO:0000313" key="12">
    <source>
        <dbReference type="Proteomes" id="UP000298324"/>
    </source>
</evidence>
<sequence>MPSVKIYDTTLRDGTQAEGISLSCEDKIKIAQRLDKMGFHYIEGGWPGSNPKDADFFWRIRSYSFKNARLAAFGSTRRAKLAAESDDNVKALLASGVRCATIFGKTWDLHVTKSLGTTLAENLAMIRDTVSYLKSHGLEVFFDAEHFFDGYKANPAYALAALEAAAEGGADTLVLCDTNGGSLPLEIKEIVEVAVQRLSIPIGIHAHNDGELAVANTIMAVQSGASQAQGTVNGYGERCGNANLCSVIPNLYLKLGIDTIPRENLAHLVEMSHYVSEVANLSPDARQPYVGISAFAHKGGVHVSALLKEPKTYEHIEPELVGNHRRVLISELSGMSNLLYKYKEMNLGFDRQGPEGKRILAEIKELENQGFQFEGSEGSFELLMRKAQDNYTEPFSLEALRLLVEMKENNPAYAEAIIKIRVGDQVVHTAAEGNGPVNALDHALRKALKDFYPNIGSMHLNDYKVRVLDEKDGTGASVRVHIETGDGQNSWGTVGVSQNIIEASWQALADSIAYGLLKGEKTNLESSSEKSAAGE</sequence>
<dbReference type="InterPro" id="IPR000891">
    <property type="entry name" value="PYR_CT"/>
</dbReference>
<evidence type="ECO:0000256" key="6">
    <source>
        <dbReference type="ARBA" id="ARBA00023304"/>
    </source>
</evidence>
<evidence type="ECO:0000256" key="9">
    <source>
        <dbReference type="RuleBase" id="RU003523"/>
    </source>
</evidence>
<dbReference type="InterPro" id="IPR013785">
    <property type="entry name" value="Aldolase_TIM"/>
</dbReference>
<keyword evidence="11" id="KW-0012">Acyltransferase</keyword>
<dbReference type="Gene3D" id="3.30.160.270">
    <property type="match status" value="1"/>
</dbReference>
<dbReference type="SMART" id="SM00917">
    <property type="entry name" value="LeuA_dimer"/>
    <property type="match status" value="1"/>
</dbReference>
<dbReference type="RefSeq" id="WP_190239743.1">
    <property type="nucleotide sequence ID" value="NZ_QFGA01000001.1"/>
</dbReference>
<comment type="catalytic activity">
    <reaction evidence="7">
        <text>pyruvate + acetyl-CoA + H2O = (3R)-citramalate + CoA + H(+)</text>
        <dbReference type="Rhea" id="RHEA:19045"/>
        <dbReference type="ChEBI" id="CHEBI:15361"/>
        <dbReference type="ChEBI" id="CHEBI:15377"/>
        <dbReference type="ChEBI" id="CHEBI:15378"/>
        <dbReference type="ChEBI" id="CHEBI:30934"/>
        <dbReference type="ChEBI" id="CHEBI:57287"/>
        <dbReference type="ChEBI" id="CHEBI:57288"/>
        <dbReference type="EC" id="2.3.3.21"/>
    </reaction>
</comment>
<dbReference type="Pfam" id="PF22617">
    <property type="entry name" value="HCS_D2"/>
    <property type="match status" value="1"/>
</dbReference>
<comment type="pathway">
    <text evidence="1">Amino-acid biosynthesis; L-isoleucine biosynthesis; 2-oxobutanoate from pyruvate: step 1/3.</text>
</comment>
<evidence type="ECO:0000256" key="8">
    <source>
        <dbReference type="NCBIfam" id="TIGR00977"/>
    </source>
</evidence>
<evidence type="ECO:0000256" key="5">
    <source>
        <dbReference type="ARBA" id="ARBA00022679"/>
    </source>
</evidence>
<comment type="caution">
    <text evidence="11">The sequence shown here is derived from an EMBL/GenBank/DDBJ whole genome shotgun (WGS) entry which is preliminary data.</text>
</comment>
<organism evidence="11 12">
    <name type="scientific">Pelotomaculum schinkii</name>
    <dbReference type="NCBI Taxonomy" id="78350"/>
    <lineage>
        <taxon>Bacteria</taxon>
        <taxon>Bacillati</taxon>
        <taxon>Bacillota</taxon>
        <taxon>Clostridia</taxon>
        <taxon>Eubacteriales</taxon>
        <taxon>Desulfotomaculaceae</taxon>
        <taxon>Pelotomaculum</taxon>
    </lineage>
</organism>
<dbReference type="PROSITE" id="PS50991">
    <property type="entry name" value="PYR_CT"/>
    <property type="match status" value="1"/>
</dbReference>
<evidence type="ECO:0000256" key="1">
    <source>
        <dbReference type="ARBA" id="ARBA00004743"/>
    </source>
</evidence>
<evidence type="ECO:0000313" key="11">
    <source>
        <dbReference type="EMBL" id="TEB07977.1"/>
    </source>
</evidence>
<dbReference type="GO" id="GO:0009097">
    <property type="term" value="P:isoleucine biosynthetic process"/>
    <property type="evidence" value="ECO:0007669"/>
    <property type="project" value="UniProtKB-UniRule"/>
</dbReference>
<keyword evidence="6" id="KW-0100">Branched-chain amino acid biosynthesis</keyword>
<dbReference type="NCBIfam" id="TIGR00977">
    <property type="entry name" value="citramal_synth"/>
    <property type="match status" value="1"/>
</dbReference>
<evidence type="ECO:0000259" key="10">
    <source>
        <dbReference type="PROSITE" id="PS50991"/>
    </source>
</evidence>
<dbReference type="InterPro" id="IPR005675">
    <property type="entry name" value="Citramal_synthase"/>
</dbReference>